<reference evidence="1" key="1">
    <citation type="submission" date="2018-02" db="EMBL/GenBank/DDBJ databases">
        <title>Rhizophora mucronata_Transcriptome.</title>
        <authorList>
            <person name="Meera S.P."/>
            <person name="Sreeshan A."/>
            <person name="Augustine A."/>
        </authorList>
    </citation>
    <scope>NUCLEOTIDE SEQUENCE</scope>
    <source>
        <tissue evidence="1">Leaf</tissue>
    </source>
</reference>
<proteinExistence type="predicted"/>
<sequence length="55" mass="6388">MVTNLCSCEHIINYFVDYVQHVTVFNKCSDTYGNVDLKKLLLFCSFCPLFSSSWN</sequence>
<accession>A0A2P2KR49</accession>
<dbReference type="EMBL" id="GGEC01027715">
    <property type="protein sequence ID" value="MBX08199.1"/>
    <property type="molecule type" value="Transcribed_RNA"/>
</dbReference>
<protein>
    <submittedName>
        <fullName evidence="1">Uncharacterized protein</fullName>
    </submittedName>
</protein>
<organism evidence="1">
    <name type="scientific">Rhizophora mucronata</name>
    <name type="common">Asiatic mangrove</name>
    <dbReference type="NCBI Taxonomy" id="61149"/>
    <lineage>
        <taxon>Eukaryota</taxon>
        <taxon>Viridiplantae</taxon>
        <taxon>Streptophyta</taxon>
        <taxon>Embryophyta</taxon>
        <taxon>Tracheophyta</taxon>
        <taxon>Spermatophyta</taxon>
        <taxon>Magnoliopsida</taxon>
        <taxon>eudicotyledons</taxon>
        <taxon>Gunneridae</taxon>
        <taxon>Pentapetalae</taxon>
        <taxon>rosids</taxon>
        <taxon>fabids</taxon>
        <taxon>Malpighiales</taxon>
        <taxon>Rhizophoraceae</taxon>
        <taxon>Rhizophora</taxon>
    </lineage>
</organism>
<dbReference type="AlphaFoldDB" id="A0A2P2KR49"/>
<name>A0A2P2KR49_RHIMU</name>
<evidence type="ECO:0000313" key="1">
    <source>
        <dbReference type="EMBL" id="MBX08199.1"/>
    </source>
</evidence>